<gene>
    <name evidence="4" type="primary">106084846</name>
</gene>
<dbReference type="VEuPathDB" id="VectorBase:SCAU010718"/>
<accession>A0A1I8PSN6</accession>
<protein>
    <recommendedName>
        <fullName evidence="6">Midnolin homolog</fullName>
    </recommendedName>
</protein>
<keyword evidence="2" id="KW-0539">Nucleus</keyword>
<reference evidence="4" key="1">
    <citation type="submission" date="2020-05" db="UniProtKB">
        <authorList>
            <consortium name="EnsemblMetazoa"/>
        </authorList>
    </citation>
    <scope>IDENTIFICATION</scope>
    <source>
        <strain evidence="4">USDA</strain>
    </source>
</reference>
<feature type="compositionally biased region" description="Basic residues" evidence="3">
    <location>
        <begin position="134"/>
        <end position="147"/>
    </location>
</feature>
<feature type="compositionally biased region" description="Basic residues" evidence="3">
    <location>
        <begin position="754"/>
        <end position="769"/>
    </location>
</feature>
<organism evidence="4 5">
    <name type="scientific">Stomoxys calcitrans</name>
    <name type="common">Stable fly</name>
    <name type="synonym">Conops calcitrans</name>
    <dbReference type="NCBI Taxonomy" id="35570"/>
    <lineage>
        <taxon>Eukaryota</taxon>
        <taxon>Metazoa</taxon>
        <taxon>Ecdysozoa</taxon>
        <taxon>Arthropoda</taxon>
        <taxon>Hexapoda</taxon>
        <taxon>Insecta</taxon>
        <taxon>Pterygota</taxon>
        <taxon>Neoptera</taxon>
        <taxon>Endopterygota</taxon>
        <taxon>Diptera</taxon>
        <taxon>Brachycera</taxon>
        <taxon>Muscomorpha</taxon>
        <taxon>Muscoidea</taxon>
        <taxon>Muscidae</taxon>
        <taxon>Stomoxys</taxon>
    </lineage>
</organism>
<dbReference type="Proteomes" id="UP000095300">
    <property type="component" value="Unassembled WGS sequence"/>
</dbReference>
<evidence type="ECO:0000256" key="3">
    <source>
        <dbReference type="SAM" id="MobiDB-lite"/>
    </source>
</evidence>
<feature type="region of interest" description="Disordered" evidence="3">
    <location>
        <begin position="747"/>
        <end position="769"/>
    </location>
</feature>
<evidence type="ECO:0000256" key="2">
    <source>
        <dbReference type="ARBA" id="ARBA00023242"/>
    </source>
</evidence>
<dbReference type="PANTHER" id="PTHR23010">
    <property type="entry name" value="MIDNOLIN"/>
    <property type="match status" value="1"/>
</dbReference>
<feature type="compositionally biased region" description="Polar residues" evidence="3">
    <location>
        <begin position="988"/>
        <end position="997"/>
    </location>
</feature>
<feature type="region of interest" description="Disordered" evidence="3">
    <location>
        <begin position="602"/>
        <end position="621"/>
    </location>
</feature>
<evidence type="ECO:0000256" key="1">
    <source>
        <dbReference type="ARBA" id="ARBA00004123"/>
    </source>
</evidence>
<feature type="compositionally biased region" description="Polar residues" evidence="3">
    <location>
        <begin position="449"/>
        <end position="459"/>
    </location>
</feature>
<feature type="compositionally biased region" description="Basic residues" evidence="3">
    <location>
        <begin position="860"/>
        <end position="873"/>
    </location>
</feature>
<keyword evidence="5" id="KW-1185">Reference proteome</keyword>
<feature type="compositionally biased region" description="Polar residues" evidence="3">
    <location>
        <begin position="182"/>
        <end position="201"/>
    </location>
</feature>
<evidence type="ECO:0008006" key="6">
    <source>
        <dbReference type="Google" id="ProtNLM"/>
    </source>
</evidence>
<dbReference type="OrthoDB" id="1916003at2759"/>
<dbReference type="PANTHER" id="PTHR23010:SF1">
    <property type="entry name" value="MIDNOLIN"/>
    <property type="match status" value="1"/>
</dbReference>
<feature type="compositionally biased region" description="Polar residues" evidence="3">
    <location>
        <begin position="549"/>
        <end position="559"/>
    </location>
</feature>
<feature type="compositionally biased region" description="Low complexity" evidence="3">
    <location>
        <begin position="478"/>
        <end position="495"/>
    </location>
</feature>
<feature type="region of interest" description="Disordered" evidence="3">
    <location>
        <begin position="848"/>
        <end position="876"/>
    </location>
</feature>
<dbReference type="InterPro" id="IPR039336">
    <property type="entry name" value="Midnolin"/>
</dbReference>
<feature type="compositionally biased region" description="Basic residues" evidence="3">
    <location>
        <begin position="87"/>
        <end position="100"/>
    </location>
</feature>
<feature type="compositionally biased region" description="Low complexity" evidence="3">
    <location>
        <begin position="202"/>
        <end position="214"/>
    </location>
</feature>
<feature type="region of interest" description="Disordered" evidence="3">
    <location>
        <begin position="786"/>
        <end position="805"/>
    </location>
</feature>
<sequence>MDGSKIILIPNVETGLLAQRPENTVMQALESLNDSQVNDFLSGKTPLNLSMRLGDHMMLIQLQLSTVNPVNGATHSGSNCSSSSRTRSSHHHHHHHHRSSSSRSTSTTSTATQTGTAGSAVGASNIAAPPVPNHSHHHHHHHHHHHNNVPGSIASANTPVVASTQNTTAVRKLELDSSSSSCQSRTNANNTSSAMKTPILTSSSSSRMPSSIASNGGGGSLTATSSSSSSVAAVAAVPVAAPTKSSDLSSFLSKRDYESLQNIVKSIAMAQPSRLAPSLSPTANAVQSSTSSAAVPSSSTIVPVATTFHAPPSAEAALLEQSPIKSLSNLVSSPIKTTSIKNIPRISNSSNSSSSNSVALGPHSATAMGAVAAATPPSICQDPIAAKLTSCLCTRLNGGGSSSSSSINMAPHSTSKQCIETSCISQQQQLQQQPPHTPQLSLQQTQHQRSSSLMTSTPNYKAVNPNAVVLTPPLNNGSISSSSSASSSTSRSSSSLHKTAHNAISRKHRHHHHHHHHHHHYHHPGVQNTNVKLQPSITSTPNRGIANDSGFNSSDDTLNISAQSPIKTKTATAAIKSAPPMATPVVVAAPLTSAPAAAAGQATATASSTPTPTPIELDESGIVSDSRTLAEASRNLTQTLRKLSKEVFTNKIDFSASEEAPRKSGSGAVIESMKNHGKGIYSGTFSGTLNPALQDRYGRPKRDISTVIHILNDLLSATPQYHRGARISFEAPSTSAAAAASVAAASGSPGAIHHSSRSKHLSSKHHHSSHPCVKCIKTHSSASSSTVATTNASGSLTAPTTPNGGVGGAATTSSICAYGECNGHYVSKSQTSKSYACCQPDLASGSATPISNSSGSSSSGHHHSSHHHHHHHHQLVDERKVCQCRYRIHSETGEREREHTCQKCATEMDNMKTKSKLDQLRLVMQQRKQKREARKLKGAPYGARVVGATTTTAAAAAGVVDAAAASALAATNSPISATNNTQPISVASAATTPSEVSPNHIVEEVDTAA</sequence>
<feature type="compositionally biased region" description="Basic residues" evidence="3">
    <location>
        <begin position="498"/>
        <end position="523"/>
    </location>
</feature>
<evidence type="ECO:0000313" key="5">
    <source>
        <dbReference type="Proteomes" id="UP000095300"/>
    </source>
</evidence>
<feature type="compositionally biased region" description="Low complexity" evidence="3">
    <location>
        <begin position="72"/>
        <end position="86"/>
    </location>
</feature>
<feature type="compositionally biased region" description="Polar residues" evidence="3">
    <location>
        <begin position="526"/>
        <end position="542"/>
    </location>
</feature>
<dbReference type="AlphaFoldDB" id="A0A1I8PSN6"/>
<feature type="compositionally biased region" description="Low complexity" evidence="3">
    <location>
        <begin position="426"/>
        <end position="448"/>
    </location>
</feature>
<evidence type="ECO:0000313" key="4">
    <source>
        <dbReference type="EnsemblMetazoa" id="SCAU010718-PA"/>
    </source>
</evidence>
<feature type="region of interest" description="Disordered" evidence="3">
    <location>
        <begin position="426"/>
        <end position="559"/>
    </location>
</feature>
<feature type="compositionally biased region" description="Low complexity" evidence="3">
    <location>
        <begin position="786"/>
        <end position="795"/>
    </location>
</feature>
<dbReference type="EnsemblMetazoa" id="SCAU010718-RA">
    <property type="protein sequence ID" value="SCAU010718-PA"/>
    <property type="gene ID" value="SCAU010718"/>
</dbReference>
<feature type="compositionally biased region" description="Low complexity" evidence="3">
    <location>
        <begin position="101"/>
        <end position="124"/>
    </location>
</feature>
<feature type="region of interest" description="Disordered" evidence="3">
    <location>
        <begin position="172"/>
        <end position="225"/>
    </location>
</feature>
<name>A0A1I8PSN6_STOCA</name>
<proteinExistence type="predicted"/>
<comment type="subcellular location">
    <subcellularLocation>
        <location evidence="1">Nucleus</location>
    </subcellularLocation>
</comment>
<feature type="region of interest" description="Disordered" evidence="3">
    <location>
        <begin position="988"/>
        <end position="1009"/>
    </location>
</feature>
<feature type="region of interest" description="Disordered" evidence="3">
    <location>
        <begin position="70"/>
        <end position="155"/>
    </location>
</feature>
<dbReference type="GO" id="GO:0005634">
    <property type="term" value="C:nucleus"/>
    <property type="evidence" value="ECO:0007669"/>
    <property type="project" value="UniProtKB-SubCell"/>
</dbReference>